<gene>
    <name evidence="1" type="ORF">OIK42_02420</name>
</gene>
<dbReference type="SUPFAM" id="SSF51197">
    <property type="entry name" value="Clavaminate synthase-like"/>
    <property type="match status" value="1"/>
</dbReference>
<dbReference type="EMBL" id="JAQQXP010000001">
    <property type="protein sequence ID" value="MDC8829608.1"/>
    <property type="molecule type" value="Genomic_DNA"/>
</dbReference>
<comment type="caution">
    <text evidence="1">The sequence shown here is derived from an EMBL/GenBank/DDBJ whole genome shotgun (WGS) entry which is preliminary data.</text>
</comment>
<evidence type="ECO:0008006" key="3">
    <source>
        <dbReference type="Google" id="ProtNLM"/>
    </source>
</evidence>
<dbReference type="Gene3D" id="2.60.120.620">
    <property type="entry name" value="q2cbj1_9rhob like domain"/>
    <property type="match status" value="1"/>
</dbReference>
<reference evidence="1 2" key="1">
    <citation type="submission" date="2022-10" db="EMBL/GenBank/DDBJ databases">
        <title>Alteromonas sp. chi3 Genome sequencing.</title>
        <authorList>
            <person name="Park S."/>
        </authorList>
    </citation>
    <scope>NUCLEOTIDE SEQUENCE [LARGE SCALE GENOMIC DNA]</scope>
    <source>
        <strain evidence="2">chi3</strain>
    </source>
</reference>
<name>A0ABT5KXV4_9ALTE</name>
<protein>
    <recommendedName>
        <fullName evidence="3">Phytanoyl-CoA dioxygenase</fullName>
    </recommendedName>
</protein>
<keyword evidence="2" id="KW-1185">Reference proteome</keyword>
<organism evidence="1 2">
    <name type="scientific">Alteromonas gilva</name>
    <dbReference type="NCBI Taxonomy" id="2987522"/>
    <lineage>
        <taxon>Bacteria</taxon>
        <taxon>Pseudomonadati</taxon>
        <taxon>Pseudomonadota</taxon>
        <taxon>Gammaproteobacteria</taxon>
        <taxon>Alteromonadales</taxon>
        <taxon>Alteromonadaceae</taxon>
        <taxon>Alteromonas/Salinimonas group</taxon>
        <taxon>Alteromonas</taxon>
    </lineage>
</organism>
<dbReference type="Proteomes" id="UP001218788">
    <property type="component" value="Unassembled WGS sequence"/>
</dbReference>
<evidence type="ECO:0000313" key="2">
    <source>
        <dbReference type="Proteomes" id="UP001218788"/>
    </source>
</evidence>
<sequence>MQSRPPFLDSLSPHHGKVLTNLIDSNTREKLAKKLSAMPGGDTWYADIYSKAIYGPMLYRDNAFDITNIIAKVLPEYQILADLYLEKAASDQGFPFHTDFDSIGFMERPEEMLTVWIPLVPVNTEGSGQLSVVMAEGAVRLSLIREAHQLHSLLRVVDSSIPAHAPFELSWEEQRYLESSKFTPSLDAGDALLFCNAFFHKSEPVVSQTRSVYILRLVPKDAKFNRARLLALRKLGQNLEVVNALLSKHFPDALSGAATDPTASGD</sequence>
<accession>A0ABT5KXV4</accession>
<dbReference type="RefSeq" id="WP_273638067.1">
    <property type="nucleotide sequence ID" value="NZ_JAQQXP010000001.1"/>
</dbReference>
<evidence type="ECO:0000313" key="1">
    <source>
        <dbReference type="EMBL" id="MDC8829608.1"/>
    </source>
</evidence>
<proteinExistence type="predicted"/>